<dbReference type="EMBL" id="MFDM01000003">
    <property type="protein sequence ID" value="OGE44387.1"/>
    <property type="molecule type" value="Genomic_DNA"/>
</dbReference>
<evidence type="ECO:0000256" key="3">
    <source>
        <dbReference type="ARBA" id="ARBA00022598"/>
    </source>
</evidence>
<feature type="domain" description="ATP-grasp" evidence="11">
    <location>
        <begin position="116"/>
        <end position="326"/>
    </location>
</feature>
<dbReference type="Pfam" id="PF01071">
    <property type="entry name" value="GARS_A"/>
    <property type="match status" value="1"/>
</dbReference>
<dbReference type="SUPFAM" id="SSF56059">
    <property type="entry name" value="Glutathione synthetase ATP-binding domain-like"/>
    <property type="match status" value="1"/>
</dbReference>
<dbReference type="Proteomes" id="UP000178565">
    <property type="component" value="Unassembled WGS sequence"/>
</dbReference>
<accession>A0A1F5KTY0</accession>
<comment type="pathway">
    <text evidence="1">Purine metabolism; IMP biosynthesis via de novo pathway; N(1)-(5-phospho-D-ribosyl)glycinamide from 5-phospho-alpha-D-ribose 1-diphosphate: step 2/2.</text>
</comment>
<keyword evidence="6 10" id="KW-0067">ATP-binding</keyword>
<organism evidence="12 13">
    <name type="scientific">Candidatus Daviesbacteria bacterium RIFCSPLOWO2_01_FULL_39_12</name>
    <dbReference type="NCBI Taxonomy" id="1797785"/>
    <lineage>
        <taxon>Bacteria</taxon>
        <taxon>Candidatus Daviesiibacteriota</taxon>
    </lineage>
</organism>
<dbReference type="GO" id="GO:0006189">
    <property type="term" value="P:'de novo' IMP biosynthetic process"/>
    <property type="evidence" value="ECO:0007669"/>
    <property type="project" value="UniProtKB-UniPathway"/>
</dbReference>
<dbReference type="PROSITE" id="PS50975">
    <property type="entry name" value="ATP_GRASP"/>
    <property type="match status" value="1"/>
</dbReference>
<gene>
    <name evidence="12" type="ORF">A3B45_03880</name>
</gene>
<comment type="caution">
    <text evidence="12">The sequence shown here is derived from an EMBL/GenBank/DDBJ whole genome shotgun (WGS) entry which is preliminary data.</text>
</comment>
<dbReference type="InterPro" id="IPR011054">
    <property type="entry name" value="Rudment_hybrid_motif"/>
</dbReference>
<dbReference type="SUPFAM" id="SSF51246">
    <property type="entry name" value="Rudiment single hybrid motif"/>
    <property type="match status" value="1"/>
</dbReference>
<dbReference type="InterPro" id="IPR020562">
    <property type="entry name" value="PRibGlycinamide_synth_N"/>
</dbReference>
<dbReference type="Gene3D" id="3.30.1490.20">
    <property type="entry name" value="ATP-grasp fold, A domain"/>
    <property type="match status" value="1"/>
</dbReference>
<dbReference type="EC" id="6.3.4.13" evidence="2"/>
<evidence type="ECO:0000256" key="4">
    <source>
        <dbReference type="ARBA" id="ARBA00022741"/>
    </source>
</evidence>
<dbReference type="PANTHER" id="PTHR43472:SF1">
    <property type="entry name" value="PHOSPHORIBOSYLAMINE--GLYCINE LIGASE, CHLOROPLASTIC"/>
    <property type="match status" value="1"/>
</dbReference>
<keyword evidence="4 10" id="KW-0547">Nucleotide-binding</keyword>
<dbReference type="InterPro" id="IPR016185">
    <property type="entry name" value="PreATP-grasp_dom_sf"/>
</dbReference>
<dbReference type="InterPro" id="IPR013815">
    <property type="entry name" value="ATP_grasp_subdomain_1"/>
</dbReference>
<dbReference type="SUPFAM" id="SSF52440">
    <property type="entry name" value="PreATP-grasp domain"/>
    <property type="match status" value="1"/>
</dbReference>
<protein>
    <recommendedName>
        <fullName evidence="2">phosphoribosylamine--glycine ligase</fullName>
        <ecNumber evidence="2">6.3.4.13</ecNumber>
    </recommendedName>
    <alternativeName>
        <fullName evidence="8">Glycinamide ribonucleotide synthetase</fullName>
    </alternativeName>
    <alternativeName>
        <fullName evidence="9">Phosphoribosylglycinamide synthetase</fullName>
    </alternativeName>
</protein>
<evidence type="ECO:0000256" key="7">
    <source>
        <dbReference type="ARBA" id="ARBA00038345"/>
    </source>
</evidence>
<dbReference type="GO" id="GO:0005524">
    <property type="term" value="F:ATP binding"/>
    <property type="evidence" value="ECO:0007669"/>
    <property type="project" value="UniProtKB-UniRule"/>
</dbReference>
<dbReference type="Gene3D" id="3.90.600.10">
    <property type="entry name" value="Phosphoribosylglycinamide synthetase, C-terminal domain"/>
    <property type="match status" value="1"/>
</dbReference>
<dbReference type="STRING" id="1797785.A3B45_03880"/>
<evidence type="ECO:0000256" key="9">
    <source>
        <dbReference type="ARBA" id="ARBA00042864"/>
    </source>
</evidence>
<dbReference type="InterPro" id="IPR000115">
    <property type="entry name" value="PRibGlycinamide_synth"/>
</dbReference>
<proteinExistence type="inferred from homology"/>
<dbReference type="Pfam" id="PF02844">
    <property type="entry name" value="GARS_N"/>
    <property type="match status" value="1"/>
</dbReference>
<dbReference type="InterPro" id="IPR020560">
    <property type="entry name" value="PRibGlycinamide_synth_C-dom"/>
</dbReference>
<dbReference type="Pfam" id="PF02843">
    <property type="entry name" value="GARS_C"/>
    <property type="match status" value="1"/>
</dbReference>
<dbReference type="NCBIfam" id="TIGR00877">
    <property type="entry name" value="purD"/>
    <property type="match status" value="1"/>
</dbReference>
<dbReference type="GO" id="GO:0004637">
    <property type="term" value="F:phosphoribosylamine-glycine ligase activity"/>
    <property type="evidence" value="ECO:0007669"/>
    <property type="project" value="UniProtKB-EC"/>
</dbReference>
<evidence type="ECO:0000313" key="12">
    <source>
        <dbReference type="EMBL" id="OGE44387.1"/>
    </source>
</evidence>
<keyword evidence="3 12" id="KW-0436">Ligase</keyword>
<comment type="similarity">
    <text evidence="7">Belongs to the GARS family.</text>
</comment>
<dbReference type="SMART" id="SM01210">
    <property type="entry name" value="GARS_C"/>
    <property type="match status" value="1"/>
</dbReference>
<evidence type="ECO:0000259" key="11">
    <source>
        <dbReference type="PROSITE" id="PS50975"/>
    </source>
</evidence>
<dbReference type="InterPro" id="IPR037123">
    <property type="entry name" value="PRibGlycinamide_synth_C_sf"/>
</dbReference>
<dbReference type="Gene3D" id="3.40.50.20">
    <property type="match status" value="1"/>
</dbReference>
<dbReference type="AlphaFoldDB" id="A0A1F5KTY0"/>
<keyword evidence="5" id="KW-0658">Purine biosynthesis</keyword>
<evidence type="ECO:0000313" key="13">
    <source>
        <dbReference type="Proteomes" id="UP000178565"/>
    </source>
</evidence>
<evidence type="ECO:0000256" key="2">
    <source>
        <dbReference type="ARBA" id="ARBA00013255"/>
    </source>
</evidence>
<dbReference type="SMART" id="SM01209">
    <property type="entry name" value="GARS_A"/>
    <property type="match status" value="1"/>
</dbReference>
<dbReference type="InterPro" id="IPR020561">
    <property type="entry name" value="PRibGlycinamid_synth_ATP-grasp"/>
</dbReference>
<dbReference type="GO" id="GO:0046872">
    <property type="term" value="F:metal ion binding"/>
    <property type="evidence" value="ECO:0007669"/>
    <property type="project" value="InterPro"/>
</dbReference>
<dbReference type="Gene3D" id="3.30.470.20">
    <property type="entry name" value="ATP-grasp fold, B domain"/>
    <property type="match status" value="1"/>
</dbReference>
<dbReference type="PANTHER" id="PTHR43472">
    <property type="entry name" value="PHOSPHORIBOSYLAMINE--GLYCINE LIGASE"/>
    <property type="match status" value="1"/>
</dbReference>
<evidence type="ECO:0000256" key="10">
    <source>
        <dbReference type="PROSITE-ProRule" id="PRU00409"/>
    </source>
</evidence>
<dbReference type="GO" id="GO:0009113">
    <property type="term" value="P:purine nucleobase biosynthetic process"/>
    <property type="evidence" value="ECO:0007669"/>
    <property type="project" value="InterPro"/>
</dbReference>
<evidence type="ECO:0000256" key="1">
    <source>
        <dbReference type="ARBA" id="ARBA00005174"/>
    </source>
</evidence>
<evidence type="ECO:0000256" key="6">
    <source>
        <dbReference type="ARBA" id="ARBA00022840"/>
    </source>
</evidence>
<evidence type="ECO:0000256" key="5">
    <source>
        <dbReference type="ARBA" id="ARBA00022755"/>
    </source>
</evidence>
<dbReference type="InterPro" id="IPR011761">
    <property type="entry name" value="ATP-grasp"/>
</dbReference>
<name>A0A1F5KTY0_9BACT</name>
<sequence length="440" mass="48913">MNDLKTILITDGGGRGAALVDKYGQSKYVGRILIVPGNDLMQINTNKKVVTYPNLKTTSIKEIIDICKKERVDLVDVAQDNAVEAGLVDRLSKKGIVVIGPRKAAGRIEWDKAWAREFMLKYQIPSPKFRIFNTEADGINFARKNPGKKWFAKASGLAEGKGAIPAKNTGEAIDAIKQMSKFGKAGETYLLEEALEGEEFSAFALSDGNTFKTVGFAQDHKRVFDGDKGPNTGGMGCVSNPLIVNQNIKKQVEEIFRKTINGLKKEKRPYKGVLYLGGMVVNKKGLPVGRQVYVIEFNARWGDPEAEVIIPSIKNDFYEVDLAVTNGKIKDLKLRLDKKVRIVVAATSRGYPVDYLAAKGRKIFGIEKLKKMRIKIYGAGIKENNGNYIVSGGRVLYLMAEGKDILEARKKVYNAMSLISIEGNNLHYRKDIGWRDMQRL</sequence>
<dbReference type="UniPathway" id="UPA00074">
    <property type="reaction ID" value="UER00125"/>
</dbReference>
<reference evidence="12 13" key="1">
    <citation type="journal article" date="2016" name="Nat. Commun.">
        <title>Thousands of microbial genomes shed light on interconnected biogeochemical processes in an aquifer system.</title>
        <authorList>
            <person name="Anantharaman K."/>
            <person name="Brown C.T."/>
            <person name="Hug L.A."/>
            <person name="Sharon I."/>
            <person name="Castelle C.J."/>
            <person name="Probst A.J."/>
            <person name="Thomas B.C."/>
            <person name="Singh A."/>
            <person name="Wilkins M.J."/>
            <person name="Karaoz U."/>
            <person name="Brodie E.L."/>
            <person name="Williams K.H."/>
            <person name="Hubbard S.S."/>
            <person name="Banfield J.F."/>
        </authorList>
    </citation>
    <scope>NUCLEOTIDE SEQUENCE [LARGE SCALE GENOMIC DNA]</scope>
</reference>
<evidence type="ECO:0000256" key="8">
    <source>
        <dbReference type="ARBA" id="ARBA00042242"/>
    </source>
</evidence>